<dbReference type="GeneID" id="136995208"/>
<sequence>MPEESKSFAVGMFLGRLNTEQLFPYPSVLSEEQAQTLRELVGPVARFFEEVNDPARNDALERCGRRHPAGPQGAGGLRAADPHRAGGAGAQQHPRTFRSPPNLGTPPPSPP</sequence>
<feature type="region of interest" description="Disordered" evidence="1">
    <location>
        <begin position="58"/>
        <end position="111"/>
    </location>
</feature>
<keyword evidence="2" id="KW-1185">Reference proteome</keyword>
<dbReference type="Proteomes" id="UP001652627">
    <property type="component" value="Chromosome 40"/>
</dbReference>
<reference evidence="3" key="1">
    <citation type="submission" date="2025-08" db="UniProtKB">
        <authorList>
            <consortium name="RefSeq"/>
        </authorList>
    </citation>
    <scope>IDENTIFICATION</scope>
    <source>
        <tissue evidence="3">Blood</tissue>
    </source>
</reference>
<protein>
    <submittedName>
        <fullName evidence="3">Very long-chain specific acyl-CoA dehydrogenase, mitochondrial-like</fullName>
    </submittedName>
</protein>
<proteinExistence type="predicted"/>
<evidence type="ECO:0000313" key="2">
    <source>
        <dbReference type="Proteomes" id="UP001652627"/>
    </source>
</evidence>
<dbReference type="RefSeq" id="XP_067171128.1">
    <property type="nucleotide sequence ID" value="XM_067315027.1"/>
</dbReference>
<name>A0ABM4G1Q0_9AVES</name>
<accession>A0ABM4G1Q0</accession>
<evidence type="ECO:0000313" key="3">
    <source>
        <dbReference type="RefSeq" id="XP_067171128.1"/>
    </source>
</evidence>
<gene>
    <name evidence="3" type="primary">LOC136995208</name>
</gene>
<organism evidence="2 3">
    <name type="scientific">Apteryx mantelli</name>
    <name type="common">North Island brown kiwi</name>
    <dbReference type="NCBI Taxonomy" id="2696672"/>
    <lineage>
        <taxon>Eukaryota</taxon>
        <taxon>Metazoa</taxon>
        <taxon>Chordata</taxon>
        <taxon>Craniata</taxon>
        <taxon>Vertebrata</taxon>
        <taxon>Euteleostomi</taxon>
        <taxon>Archelosauria</taxon>
        <taxon>Archosauria</taxon>
        <taxon>Dinosauria</taxon>
        <taxon>Saurischia</taxon>
        <taxon>Theropoda</taxon>
        <taxon>Coelurosauria</taxon>
        <taxon>Aves</taxon>
        <taxon>Palaeognathae</taxon>
        <taxon>Apterygiformes</taxon>
        <taxon>Apterygidae</taxon>
        <taxon>Apteryx</taxon>
    </lineage>
</organism>
<evidence type="ECO:0000256" key="1">
    <source>
        <dbReference type="SAM" id="MobiDB-lite"/>
    </source>
</evidence>